<dbReference type="AlphaFoldDB" id="A0A2U8PWL7"/>
<dbReference type="Gene3D" id="1.10.10.10">
    <property type="entry name" value="Winged helix-like DNA-binding domain superfamily/Winged helix DNA-binding domain"/>
    <property type="match status" value="1"/>
</dbReference>
<dbReference type="RefSeq" id="WP_094895651.1">
    <property type="nucleotide sequence ID" value="NZ_CP029426.2"/>
</dbReference>
<proteinExistence type="predicted"/>
<sequence>MNAMLPLPATAVDAATLADTLDGLDIGLYLVAADARLVHANTAGRAILAARDILRDVRGHLVACDGAANHVLQRLFAAPRLAGETAVPMIGADGQRFVAHALPLASEARLYADEACRASAALFVRKVALTIPPCSDVIGQVFRLTPTELRVLLAIVELGSVRDVAAAFGVAGSTIKTHLRRLFEKTGAARQADFVKLVAGYATPLRSTGEPR</sequence>
<dbReference type="OrthoDB" id="5497412at2"/>
<dbReference type="PROSITE" id="PS50043">
    <property type="entry name" value="HTH_LUXR_2"/>
    <property type="match status" value="1"/>
</dbReference>
<dbReference type="SMART" id="SM00421">
    <property type="entry name" value="HTH_LUXR"/>
    <property type="match status" value="1"/>
</dbReference>
<name>A0A2U8PWL7_9BRAD</name>
<reference evidence="2 3" key="1">
    <citation type="journal article" date="2017" name="Syst. Appl. Microbiol.">
        <title>Soybeans inoculated with root zone soils of Canadian native legumes harbour diverse and novel Bradyrhizobium spp. that possess agricultural potential.</title>
        <authorList>
            <person name="Bromfield E.S.P."/>
            <person name="Cloutier S."/>
            <person name="Tambong J.T."/>
            <person name="Tran Thi T.V."/>
        </authorList>
    </citation>
    <scope>NUCLEOTIDE SEQUENCE [LARGE SCALE GENOMIC DNA]</scope>
    <source>
        <strain evidence="2 3">39S1MB</strain>
    </source>
</reference>
<evidence type="ECO:0000313" key="3">
    <source>
        <dbReference type="Proteomes" id="UP000215884"/>
    </source>
</evidence>
<feature type="domain" description="HTH luxR-type" evidence="1">
    <location>
        <begin position="137"/>
        <end position="202"/>
    </location>
</feature>
<keyword evidence="3" id="KW-1185">Reference proteome</keyword>
<dbReference type="KEGG" id="brq:CIT40_20700"/>
<accession>A0A2U8PWL7</accession>
<evidence type="ECO:0000259" key="1">
    <source>
        <dbReference type="PROSITE" id="PS50043"/>
    </source>
</evidence>
<organism evidence="2 3">
    <name type="scientific">Bradyrhizobium amphicarpaeae</name>
    <dbReference type="NCBI Taxonomy" id="1404768"/>
    <lineage>
        <taxon>Bacteria</taxon>
        <taxon>Pseudomonadati</taxon>
        <taxon>Pseudomonadota</taxon>
        <taxon>Alphaproteobacteria</taxon>
        <taxon>Hyphomicrobiales</taxon>
        <taxon>Nitrobacteraceae</taxon>
        <taxon>Bradyrhizobium</taxon>
    </lineage>
</organism>
<protein>
    <submittedName>
        <fullName evidence="2">LuxR family transcriptional regulator</fullName>
    </submittedName>
</protein>
<dbReference type="SUPFAM" id="SSF46894">
    <property type="entry name" value="C-terminal effector domain of the bipartite response regulators"/>
    <property type="match status" value="1"/>
</dbReference>
<dbReference type="GO" id="GO:0006355">
    <property type="term" value="P:regulation of DNA-templated transcription"/>
    <property type="evidence" value="ECO:0007669"/>
    <property type="project" value="InterPro"/>
</dbReference>
<dbReference type="Proteomes" id="UP000215884">
    <property type="component" value="Chromosome"/>
</dbReference>
<dbReference type="InterPro" id="IPR036388">
    <property type="entry name" value="WH-like_DNA-bd_sf"/>
</dbReference>
<dbReference type="InterPro" id="IPR000792">
    <property type="entry name" value="Tscrpt_reg_LuxR_C"/>
</dbReference>
<dbReference type="GO" id="GO:0003677">
    <property type="term" value="F:DNA binding"/>
    <property type="evidence" value="ECO:0007669"/>
    <property type="project" value="InterPro"/>
</dbReference>
<evidence type="ECO:0000313" key="2">
    <source>
        <dbReference type="EMBL" id="AWM02203.1"/>
    </source>
</evidence>
<dbReference type="Pfam" id="PF00196">
    <property type="entry name" value="GerE"/>
    <property type="match status" value="1"/>
</dbReference>
<dbReference type="InterPro" id="IPR016032">
    <property type="entry name" value="Sig_transdc_resp-reg_C-effctor"/>
</dbReference>
<gene>
    <name evidence="2" type="ORF">CIT40_20700</name>
</gene>
<dbReference type="EMBL" id="CP029426">
    <property type="protein sequence ID" value="AWM02203.1"/>
    <property type="molecule type" value="Genomic_DNA"/>
</dbReference>
<reference evidence="2 3" key="2">
    <citation type="journal article" date="2019" name="Int. J. Syst. Evol. Microbiol.">
        <title>Description and complete genome sequence of Bradyrhizobium amphicarpaeae sp. nov., harbouring photosystem and nitrogen-fixation genes.</title>
        <authorList>
            <person name="Bromfield E.S.P."/>
            <person name="Cloutier S."/>
            <person name="Nguyen H.D.T."/>
        </authorList>
    </citation>
    <scope>NUCLEOTIDE SEQUENCE [LARGE SCALE GENOMIC DNA]</scope>
    <source>
        <strain evidence="2 3">39S1MB</strain>
    </source>
</reference>